<reference evidence="1 2" key="1">
    <citation type="submission" date="2021-01" db="EMBL/GenBank/DDBJ databases">
        <title>Whole genome shotgun sequence of Actinoplanes humidus NBRC 14915.</title>
        <authorList>
            <person name="Komaki H."/>
            <person name="Tamura T."/>
        </authorList>
    </citation>
    <scope>NUCLEOTIDE SEQUENCE [LARGE SCALE GENOMIC DNA]</scope>
    <source>
        <strain evidence="1 2">NBRC 14915</strain>
    </source>
</reference>
<evidence type="ECO:0000313" key="2">
    <source>
        <dbReference type="Proteomes" id="UP000603200"/>
    </source>
</evidence>
<accession>A0ABQ4A2R9</accession>
<keyword evidence="2" id="KW-1185">Reference proteome</keyword>
<sequence length="131" mass="13755">MTRVNGSGGGTFPAQLRPVREVTPAVEAAGAVDEARIFAEFAKRVGPDAAQIGETSPSGETNGQFTVDGAGAMVAFESVRRVEASFTYRCGAEATSGVARSWEQSRTGIMQCDAKKPRTEDVVLEVKALAC</sequence>
<dbReference type="EMBL" id="BOMN01000116">
    <property type="protein sequence ID" value="GIE25142.1"/>
    <property type="molecule type" value="Genomic_DNA"/>
</dbReference>
<dbReference type="Proteomes" id="UP000603200">
    <property type="component" value="Unassembled WGS sequence"/>
</dbReference>
<organism evidence="1 2">
    <name type="scientific">Winogradskya humida</name>
    <dbReference type="NCBI Taxonomy" id="113566"/>
    <lineage>
        <taxon>Bacteria</taxon>
        <taxon>Bacillati</taxon>
        <taxon>Actinomycetota</taxon>
        <taxon>Actinomycetes</taxon>
        <taxon>Micromonosporales</taxon>
        <taxon>Micromonosporaceae</taxon>
        <taxon>Winogradskya</taxon>
    </lineage>
</organism>
<name>A0ABQ4A2R9_9ACTN</name>
<comment type="caution">
    <text evidence="1">The sequence shown here is derived from an EMBL/GenBank/DDBJ whole genome shotgun (WGS) entry which is preliminary data.</text>
</comment>
<gene>
    <name evidence="1" type="ORF">Ahu01nite_082440</name>
</gene>
<proteinExistence type="predicted"/>
<evidence type="ECO:0000313" key="1">
    <source>
        <dbReference type="EMBL" id="GIE25142.1"/>
    </source>
</evidence>
<protein>
    <submittedName>
        <fullName evidence="1">Uncharacterized protein</fullName>
    </submittedName>
</protein>